<feature type="binding site" evidence="5">
    <location>
        <begin position="92"/>
        <end position="94"/>
    </location>
    <ligand>
        <name>substrate</name>
    </ligand>
</feature>
<keyword evidence="2 5" id="KW-0671">Queuosine biosynthesis</keyword>
<proteinExistence type="inferred from homology"/>
<dbReference type="GO" id="GO:0008616">
    <property type="term" value="P:tRNA queuosine(34) biosynthetic process"/>
    <property type="evidence" value="ECO:0007669"/>
    <property type="project" value="UniProtKB-UniRule"/>
</dbReference>
<evidence type="ECO:0000259" key="6">
    <source>
        <dbReference type="Pfam" id="PF14819"/>
    </source>
</evidence>
<comment type="subcellular location">
    <subcellularLocation>
        <location evidence="5">Cytoplasm</location>
    </subcellularLocation>
</comment>
<dbReference type="Pfam" id="PF14489">
    <property type="entry name" value="QueF"/>
    <property type="match status" value="1"/>
</dbReference>
<dbReference type="EMBL" id="JAUOQI010000020">
    <property type="protein sequence ID" value="MDO6579454.1"/>
    <property type="molecule type" value="Genomic_DNA"/>
</dbReference>
<feature type="binding site" evidence="5">
    <location>
        <begin position="94"/>
        <end position="95"/>
    </location>
    <ligand>
        <name>NADPH</name>
        <dbReference type="ChEBI" id="CHEBI:57783"/>
    </ligand>
</feature>
<dbReference type="Pfam" id="PF14819">
    <property type="entry name" value="QueF_N"/>
    <property type="match status" value="1"/>
</dbReference>
<dbReference type="NCBIfam" id="TIGR03138">
    <property type="entry name" value="QueF"/>
    <property type="match status" value="1"/>
</dbReference>
<evidence type="ECO:0000313" key="8">
    <source>
        <dbReference type="Proteomes" id="UP001170717"/>
    </source>
</evidence>
<dbReference type="PIRSF" id="PIRSF004750">
    <property type="entry name" value="Nitrile_oxidored_YqcD_prd"/>
    <property type="match status" value="1"/>
</dbReference>
<evidence type="ECO:0000256" key="4">
    <source>
        <dbReference type="ARBA" id="ARBA00023002"/>
    </source>
</evidence>
<dbReference type="Gene3D" id="3.30.1130.10">
    <property type="match status" value="2"/>
</dbReference>
<dbReference type="InterPro" id="IPR016428">
    <property type="entry name" value="QueF_type2"/>
</dbReference>
<dbReference type="AlphaFoldDB" id="A0AAW7Z3T7"/>
<dbReference type="GO" id="GO:0005737">
    <property type="term" value="C:cytoplasm"/>
    <property type="evidence" value="ECO:0007669"/>
    <property type="project" value="UniProtKB-SubCell"/>
</dbReference>
<feature type="domain" description="NADPH-dependent 7-cyano-7-deazaguanine reductase N-terminal" evidence="6">
    <location>
        <begin position="25"/>
        <end position="135"/>
    </location>
</feature>
<comment type="function">
    <text evidence="5">Catalyzes the NADPH-dependent reduction of 7-cyano-7-deazaguanine (preQ0) to 7-aminomethyl-7-deazaguanine (preQ1).</text>
</comment>
<sequence>MTSKVNDRISISAPKDLSLGKQVEYEFHYNPDLLQGVPRSLSRDTLSLNADALPFTGIDTWTGYELSWLNKKGKPNVALLECYVPITSANLIESKSFKLYLNSFNQTAFESPEDVRATLASDLSKCAGEPVVVNLTLPNQFNTLTFKEFEGVLLDELDIAVETYEPDTSLLKVTGDNKAETLVSHLLKSNCLITSQPDWASVQIRYEGNGLDHEGLLKYLISFRQHNEFHEQCVERIYCDIMQHCQPEKLTVCARYTRRGGLDINPFRSNFETPYANKRQARQ</sequence>
<protein>
    <recommendedName>
        <fullName evidence="5">NADPH-dependent 7-cyano-7-deazaguanine reductase</fullName>
        <ecNumber evidence="5">1.7.1.13</ecNumber>
    </recommendedName>
    <alternativeName>
        <fullName evidence="5">7-cyano-7-carbaguanine reductase</fullName>
    </alternativeName>
    <alternativeName>
        <fullName evidence="5">NADPH-dependent nitrile oxidoreductase</fullName>
    </alternativeName>
    <alternativeName>
        <fullName evidence="5">PreQ(0) reductase</fullName>
    </alternativeName>
</protein>
<comment type="pathway">
    <text evidence="5">tRNA modification; tRNA-queuosine biosynthesis.</text>
</comment>
<comment type="caution">
    <text evidence="7">The sequence shown here is derived from an EMBL/GenBank/DDBJ whole genome shotgun (WGS) entry which is preliminary data.</text>
</comment>
<gene>
    <name evidence="5 7" type="primary">queF</name>
    <name evidence="7" type="ORF">Q4527_18795</name>
</gene>
<evidence type="ECO:0000256" key="3">
    <source>
        <dbReference type="ARBA" id="ARBA00022857"/>
    </source>
</evidence>
<feature type="binding site" evidence="5">
    <location>
        <begin position="230"/>
        <end position="231"/>
    </location>
    <ligand>
        <name>substrate</name>
    </ligand>
</feature>
<comment type="catalytic activity">
    <reaction evidence="5">
        <text>7-aminomethyl-7-carbaguanine + 2 NADP(+) = 7-cyano-7-carbaguanine + 2 NADPH + 3 H(+)</text>
        <dbReference type="Rhea" id="RHEA:13409"/>
        <dbReference type="ChEBI" id="CHEBI:15378"/>
        <dbReference type="ChEBI" id="CHEBI:45075"/>
        <dbReference type="ChEBI" id="CHEBI:57783"/>
        <dbReference type="ChEBI" id="CHEBI:58349"/>
        <dbReference type="ChEBI" id="CHEBI:58703"/>
        <dbReference type="EC" id="1.7.1.13"/>
    </reaction>
</comment>
<evidence type="ECO:0000313" key="7">
    <source>
        <dbReference type="EMBL" id="MDO6579454.1"/>
    </source>
</evidence>
<evidence type="ECO:0000256" key="5">
    <source>
        <dbReference type="HAMAP-Rule" id="MF_00817"/>
    </source>
</evidence>
<dbReference type="PANTHER" id="PTHR34354">
    <property type="entry name" value="NADPH-DEPENDENT 7-CYANO-7-DEAZAGUANINE REDUCTASE"/>
    <property type="match status" value="1"/>
</dbReference>
<dbReference type="HAMAP" id="MF_00817">
    <property type="entry name" value="QueF_type2"/>
    <property type="match status" value="1"/>
</dbReference>
<dbReference type="SUPFAM" id="SSF55620">
    <property type="entry name" value="Tetrahydrobiopterin biosynthesis enzymes-like"/>
    <property type="match status" value="1"/>
</dbReference>
<dbReference type="InterPro" id="IPR043133">
    <property type="entry name" value="GTP-CH-I_C/QueF"/>
</dbReference>
<comment type="subunit">
    <text evidence="5">Homodimer.</text>
</comment>
<dbReference type="GO" id="GO:0033739">
    <property type="term" value="F:preQ1 synthase activity"/>
    <property type="evidence" value="ECO:0007669"/>
    <property type="project" value="UniProtKB-UniRule"/>
</dbReference>
<dbReference type="InterPro" id="IPR029139">
    <property type="entry name" value="QueF_N"/>
</dbReference>
<keyword evidence="1 5" id="KW-0963">Cytoplasm</keyword>
<feature type="active site" description="Thioimide intermediate" evidence="5">
    <location>
        <position position="191"/>
    </location>
</feature>
<dbReference type="RefSeq" id="WP_061997248.1">
    <property type="nucleotide sequence ID" value="NZ_CP015345.1"/>
</dbReference>
<dbReference type="EC" id="1.7.1.13" evidence="5"/>
<accession>A0AAW7Z3T7</accession>
<evidence type="ECO:0000256" key="2">
    <source>
        <dbReference type="ARBA" id="ARBA00022785"/>
    </source>
</evidence>
<comment type="similarity">
    <text evidence="5">Belongs to the GTP cyclohydrolase I family. QueF type 2 subfamily.</text>
</comment>
<reference evidence="7" key="1">
    <citation type="submission" date="2023-07" db="EMBL/GenBank/DDBJ databases">
        <title>Genome content predicts the carbon catabolic preferences of heterotrophic bacteria.</title>
        <authorList>
            <person name="Gralka M."/>
        </authorList>
    </citation>
    <scope>NUCLEOTIDE SEQUENCE</scope>
    <source>
        <strain evidence="7">F2M12</strain>
    </source>
</reference>
<keyword evidence="4 5" id="KW-0560">Oxidoreductase</keyword>
<name>A0AAW7Z3T7_9ALTE</name>
<evidence type="ECO:0000256" key="1">
    <source>
        <dbReference type="ARBA" id="ARBA00022490"/>
    </source>
</evidence>
<organism evidence="7 8">
    <name type="scientific">Alteromonas stellipolaris</name>
    <dbReference type="NCBI Taxonomy" id="233316"/>
    <lineage>
        <taxon>Bacteria</taxon>
        <taxon>Pseudomonadati</taxon>
        <taxon>Pseudomonadota</taxon>
        <taxon>Gammaproteobacteria</taxon>
        <taxon>Alteromonadales</taxon>
        <taxon>Alteromonadaceae</taxon>
        <taxon>Alteromonas/Salinimonas group</taxon>
        <taxon>Alteromonas</taxon>
    </lineage>
</organism>
<dbReference type="PANTHER" id="PTHR34354:SF1">
    <property type="entry name" value="NADPH-DEPENDENT 7-CYANO-7-DEAZAGUANINE REDUCTASE"/>
    <property type="match status" value="1"/>
</dbReference>
<feature type="binding site" evidence="5">
    <location>
        <begin position="259"/>
        <end position="260"/>
    </location>
    <ligand>
        <name>NADPH</name>
        <dbReference type="ChEBI" id="CHEBI:57783"/>
    </ligand>
</feature>
<dbReference type="Proteomes" id="UP001170717">
    <property type="component" value="Unassembled WGS sequence"/>
</dbReference>
<feature type="active site" description="Proton donor" evidence="5">
    <location>
        <position position="198"/>
    </location>
</feature>
<keyword evidence="3 5" id="KW-0521">NADP</keyword>
<dbReference type="InterPro" id="IPR050084">
    <property type="entry name" value="NADPH_dep_7-cyano-7-deazaG_red"/>
</dbReference>
<dbReference type="InterPro" id="IPR029500">
    <property type="entry name" value="QueF"/>
</dbReference>